<dbReference type="Proteomes" id="UP000078486">
    <property type="component" value="Unassembled WGS sequence"/>
</dbReference>
<dbReference type="STRING" id="1184151.AW736_26425"/>
<protein>
    <submittedName>
        <fullName evidence="1">Uncharacterized protein</fullName>
    </submittedName>
</protein>
<dbReference type="PROSITE" id="PS51257">
    <property type="entry name" value="PROKAR_LIPOPROTEIN"/>
    <property type="match status" value="1"/>
</dbReference>
<dbReference type="RefSeq" id="WP_145929160.1">
    <property type="nucleotide sequence ID" value="NZ_KV441849.1"/>
</dbReference>
<keyword evidence="2" id="KW-1185">Reference proteome</keyword>
<sequence>MQPKFLALIPALLAAALAGCQSSQVNRLVNTTFAGAAGGLTANQLSNGNPYWTLAGGVTAIGISEYARTQDEKRKQEELALAYEQGRAQNAHVTYAAIQNAQQNGFEAGARTQPEDNSIEIPFAAPARVINGVKINPTTEYIKVSAQ</sequence>
<evidence type="ECO:0000313" key="1">
    <source>
        <dbReference type="EMBL" id="OAM91919.1"/>
    </source>
</evidence>
<dbReference type="AlphaFoldDB" id="A0A178IR84"/>
<accession>A0A178IR84</accession>
<dbReference type="EMBL" id="LRRQ01000003">
    <property type="protein sequence ID" value="OAM91919.1"/>
    <property type="molecule type" value="Genomic_DNA"/>
</dbReference>
<evidence type="ECO:0000313" key="2">
    <source>
        <dbReference type="Proteomes" id="UP000078486"/>
    </source>
</evidence>
<name>A0A178IR84_9BACT</name>
<proteinExistence type="predicted"/>
<reference evidence="1 2" key="1">
    <citation type="submission" date="2016-01" db="EMBL/GenBank/DDBJ databases">
        <title>High potential of lignocellulose degradation of a new Verrucomicrobia species.</title>
        <authorList>
            <person name="Wang Y."/>
            <person name="Shi Y."/>
            <person name="Qiu Z."/>
            <person name="Liu S."/>
            <person name="Yang H."/>
        </authorList>
    </citation>
    <scope>NUCLEOTIDE SEQUENCE [LARGE SCALE GENOMIC DNA]</scope>
    <source>
        <strain evidence="1 2">TSB47</strain>
    </source>
</reference>
<comment type="caution">
    <text evidence="1">The sequence shown here is derived from an EMBL/GenBank/DDBJ whole genome shotgun (WGS) entry which is preliminary data.</text>
</comment>
<gene>
    <name evidence="1" type="ORF">AW736_26425</name>
</gene>
<organism evidence="1 2">
    <name type="scientific">Termitidicoccus mucosus</name>
    <dbReference type="NCBI Taxonomy" id="1184151"/>
    <lineage>
        <taxon>Bacteria</taxon>
        <taxon>Pseudomonadati</taxon>
        <taxon>Verrucomicrobiota</taxon>
        <taxon>Opitutia</taxon>
        <taxon>Opitutales</taxon>
        <taxon>Opitutaceae</taxon>
        <taxon>Termitidicoccus</taxon>
    </lineage>
</organism>